<evidence type="ECO:0000313" key="2">
    <source>
        <dbReference type="Proteomes" id="UP000308528"/>
    </source>
</evidence>
<accession>A0A4S4NI58</accession>
<organism evidence="1 2">
    <name type="scientific">Neolewinella litorea</name>
    <dbReference type="NCBI Taxonomy" id="2562452"/>
    <lineage>
        <taxon>Bacteria</taxon>
        <taxon>Pseudomonadati</taxon>
        <taxon>Bacteroidota</taxon>
        <taxon>Saprospiria</taxon>
        <taxon>Saprospirales</taxon>
        <taxon>Lewinellaceae</taxon>
        <taxon>Neolewinella</taxon>
    </lineage>
</organism>
<proteinExistence type="predicted"/>
<dbReference type="Proteomes" id="UP000308528">
    <property type="component" value="Unassembled WGS sequence"/>
</dbReference>
<name>A0A4S4NI58_9BACT</name>
<dbReference type="AlphaFoldDB" id="A0A4S4NI58"/>
<gene>
    <name evidence="1" type="ORF">E4021_11655</name>
</gene>
<dbReference type="OrthoDB" id="878203at2"/>
<keyword evidence="2" id="KW-1185">Reference proteome</keyword>
<comment type="caution">
    <text evidence="1">The sequence shown here is derived from an EMBL/GenBank/DDBJ whole genome shotgun (WGS) entry which is preliminary data.</text>
</comment>
<dbReference type="RefSeq" id="WP_136459535.1">
    <property type="nucleotide sequence ID" value="NZ_SRSF01000004.1"/>
</dbReference>
<reference evidence="1 2" key="1">
    <citation type="submission" date="2019-04" db="EMBL/GenBank/DDBJ databases">
        <title>Lewinella litorea sp. nov., isolated from a marine sand.</title>
        <authorList>
            <person name="Yoon J.-H."/>
        </authorList>
    </citation>
    <scope>NUCLEOTIDE SEQUENCE [LARGE SCALE GENOMIC DNA]</scope>
    <source>
        <strain evidence="1 2">HSMS-39</strain>
    </source>
</reference>
<protein>
    <recommendedName>
        <fullName evidence="3">DUF1851 domain-containing protein</fullName>
    </recommendedName>
</protein>
<evidence type="ECO:0008006" key="3">
    <source>
        <dbReference type="Google" id="ProtNLM"/>
    </source>
</evidence>
<sequence>MASAIDAFKQAFGDPAGAPEVPLVFPAAWAQGIWSYFVQEAGVGPFRDGFLHLFTERVQTLSDLLDDWSFLFADQRERWVIGTNAYGALLVLEDPIKEGTKGRVGLVDPLEVRYFSDPNLTLMSLLGRWLPEDRLPHFLNDRVYQDWLTTHPGGLAFGDILAIKTPLPLGGKMALENFQVEPIASYYATTGPLYRKSWLNEG</sequence>
<evidence type="ECO:0000313" key="1">
    <source>
        <dbReference type="EMBL" id="THH39402.1"/>
    </source>
</evidence>
<dbReference type="EMBL" id="SRSF01000004">
    <property type="protein sequence ID" value="THH39402.1"/>
    <property type="molecule type" value="Genomic_DNA"/>
</dbReference>